<dbReference type="GO" id="GO:0005886">
    <property type="term" value="C:plasma membrane"/>
    <property type="evidence" value="ECO:0007669"/>
    <property type="project" value="UniProtKB-SubCell"/>
</dbReference>
<feature type="domain" description="ABC transmembrane type-1" evidence="8">
    <location>
        <begin position="104"/>
        <end position="320"/>
    </location>
</feature>
<dbReference type="RefSeq" id="WP_328823870.1">
    <property type="nucleotide sequence ID" value="NZ_JACGWT010000005.1"/>
</dbReference>
<evidence type="ECO:0000259" key="8">
    <source>
        <dbReference type="PROSITE" id="PS50928"/>
    </source>
</evidence>
<keyword evidence="4 7" id="KW-0812">Transmembrane</keyword>
<evidence type="ECO:0000313" key="10">
    <source>
        <dbReference type="Proteomes" id="UP000523079"/>
    </source>
</evidence>
<dbReference type="EMBL" id="JACGWT010000005">
    <property type="protein sequence ID" value="MBA8795648.1"/>
    <property type="molecule type" value="Genomic_DNA"/>
</dbReference>
<organism evidence="9 10">
    <name type="scientific">Microlunatus kandeliicorticis</name>
    <dbReference type="NCBI Taxonomy" id="1759536"/>
    <lineage>
        <taxon>Bacteria</taxon>
        <taxon>Bacillati</taxon>
        <taxon>Actinomycetota</taxon>
        <taxon>Actinomycetes</taxon>
        <taxon>Propionibacteriales</taxon>
        <taxon>Propionibacteriaceae</taxon>
        <taxon>Microlunatus</taxon>
    </lineage>
</organism>
<feature type="transmembrane region" description="Helical" evidence="7">
    <location>
        <begin position="108"/>
        <end position="129"/>
    </location>
</feature>
<dbReference type="SUPFAM" id="SSF161098">
    <property type="entry name" value="MetI-like"/>
    <property type="match status" value="1"/>
</dbReference>
<dbReference type="Gene3D" id="1.10.3720.10">
    <property type="entry name" value="MetI-like"/>
    <property type="match status" value="1"/>
</dbReference>
<proteinExistence type="inferred from homology"/>
<dbReference type="PANTHER" id="PTHR43227:SF11">
    <property type="entry name" value="BLL4140 PROTEIN"/>
    <property type="match status" value="1"/>
</dbReference>
<sequence>MTATQLPQLTPAAAVVNVEKRRGRNKGQYRSQLPLRTRMARSWQLYVLVIPPVIFALLFLYWPMYGLQLAFKNYNITKGITGSPWAGTRYVEQFINSYLFWPVLKNTLILSFYSLVATFPLPIILALLLNTVRRSKFKKAVQMITYAPHFISTVIVVGIIFMLFSPSSGVVNVAIQALFGQTVDFVSAGWFRHTYVWSGAWQQMGFAAIIYLAALAGIDPELHEAARVDGAGVLRRIWHIDVPGILPVMITLLILSMGNILSSDFTKILLMQNNNNLGTSQVIDTYSYQIAFRSAIPQYSYATAIGLFKSIISFVLLMTVNFLSKKITKNSLF</sequence>
<feature type="transmembrane region" description="Helical" evidence="7">
    <location>
        <begin position="45"/>
        <end position="64"/>
    </location>
</feature>
<feature type="transmembrane region" description="Helical" evidence="7">
    <location>
        <begin position="150"/>
        <end position="175"/>
    </location>
</feature>
<feature type="transmembrane region" description="Helical" evidence="7">
    <location>
        <begin position="195"/>
        <end position="218"/>
    </location>
</feature>
<comment type="caution">
    <text evidence="9">The sequence shown here is derived from an EMBL/GenBank/DDBJ whole genome shotgun (WGS) entry which is preliminary data.</text>
</comment>
<keyword evidence="10" id="KW-1185">Reference proteome</keyword>
<dbReference type="InterPro" id="IPR050809">
    <property type="entry name" value="UgpAE/MalFG_permease"/>
</dbReference>
<name>A0A7W3IUS4_9ACTN</name>
<evidence type="ECO:0000256" key="1">
    <source>
        <dbReference type="ARBA" id="ARBA00004651"/>
    </source>
</evidence>
<dbReference type="InterPro" id="IPR000515">
    <property type="entry name" value="MetI-like"/>
</dbReference>
<keyword evidence="3" id="KW-1003">Cell membrane</keyword>
<dbReference type="Proteomes" id="UP000523079">
    <property type="component" value="Unassembled WGS sequence"/>
</dbReference>
<gene>
    <name evidence="9" type="ORF">FHX74_003284</name>
</gene>
<reference evidence="9 10" key="1">
    <citation type="submission" date="2020-07" db="EMBL/GenBank/DDBJ databases">
        <title>Sequencing the genomes of 1000 actinobacteria strains.</title>
        <authorList>
            <person name="Klenk H.-P."/>
        </authorList>
    </citation>
    <scope>NUCLEOTIDE SEQUENCE [LARGE SCALE GENOMIC DNA]</scope>
    <source>
        <strain evidence="9 10">DSM 100723</strain>
    </source>
</reference>
<dbReference type="CDD" id="cd06261">
    <property type="entry name" value="TM_PBP2"/>
    <property type="match status" value="1"/>
</dbReference>
<evidence type="ECO:0000256" key="7">
    <source>
        <dbReference type="RuleBase" id="RU363032"/>
    </source>
</evidence>
<dbReference type="Pfam" id="PF00528">
    <property type="entry name" value="BPD_transp_1"/>
    <property type="match status" value="1"/>
</dbReference>
<comment type="subcellular location">
    <subcellularLocation>
        <location evidence="1 7">Cell membrane</location>
        <topology evidence="1 7">Multi-pass membrane protein</topology>
    </subcellularLocation>
</comment>
<accession>A0A7W3IUS4</accession>
<keyword evidence="2 7" id="KW-0813">Transport</keyword>
<dbReference type="PROSITE" id="PS50928">
    <property type="entry name" value="ABC_TM1"/>
    <property type="match status" value="1"/>
</dbReference>
<evidence type="ECO:0000256" key="3">
    <source>
        <dbReference type="ARBA" id="ARBA00022475"/>
    </source>
</evidence>
<keyword evidence="5 7" id="KW-1133">Transmembrane helix</keyword>
<dbReference type="GO" id="GO:0055085">
    <property type="term" value="P:transmembrane transport"/>
    <property type="evidence" value="ECO:0007669"/>
    <property type="project" value="InterPro"/>
</dbReference>
<evidence type="ECO:0000256" key="2">
    <source>
        <dbReference type="ARBA" id="ARBA00022448"/>
    </source>
</evidence>
<feature type="transmembrane region" description="Helical" evidence="7">
    <location>
        <begin position="301"/>
        <end position="323"/>
    </location>
</feature>
<dbReference type="InterPro" id="IPR035906">
    <property type="entry name" value="MetI-like_sf"/>
</dbReference>
<keyword evidence="6 7" id="KW-0472">Membrane</keyword>
<evidence type="ECO:0000256" key="4">
    <source>
        <dbReference type="ARBA" id="ARBA00022692"/>
    </source>
</evidence>
<protein>
    <submittedName>
        <fullName evidence="9">ABC-type polysaccharide transport system permease subunit</fullName>
    </submittedName>
</protein>
<evidence type="ECO:0000256" key="5">
    <source>
        <dbReference type="ARBA" id="ARBA00022989"/>
    </source>
</evidence>
<comment type="similarity">
    <text evidence="7">Belongs to the binding-protein-dependent transport system permease family.</text>
</comment>
<dbReference type="AlphaFoldDB" id="A0A7W3IUS4"/>
<dbReference type="PANTHER" id="PTHR43227">
    <property type="entry name" value="BLL4140 PROTEIN"/>
    <property type="match status" value="1"/>
</dbReference>
<feature type="transmembrane region" description="Helical" evidence="7">
    <location>
        <begin position="238"/>
        <end position="261"/>
    </location>
</feature>
<evidence type="ECO:0000256" key="6">
    <source>
        <dbReference type="ARBA" id="ARBA00023136"/>
    </source>
</evidence>
<evidence type="ECO:0000313" key="9">
    <source>
        <dbReference type="EMBL" id="MBA8795648.1"/>
    </source>
</evidence>